<reference evidence="9" key="2">
    <citation type="submission" date="2020-12" db="EMBL/GenBank/DDBJ databases">
        <title>New Spironucleus salmonicida genome in near-complete chromosomes.</title>
        <authorList>
            <person name="Xu F."/>
            <person name="Kurt Z."/>
            <person name="Jimenez-Gonzalez A."/>
            <person name="Astvaldsson A."/>
            <person name="Andersson J.O."/>
            <person name="Svard S.G."/>
        </authorList>
    </citation>
    <scope>NUCLEOTIDE SEQUENCE</scope>
    <source>
        <strain evidence="9">ATCC 50377</strain>
    </source>
</reference>
<dbReference type="InterPro" id="IPR017921">
    <property type="entry name" value="Znf_CTCHY"/>
</dbReference>
<dbReference type="PANTHER" id="PTHR21319">
    <property type="entry name" value="RING FINGER AND CHY ZINC FINGER DOMAIN-CONTAINING PROTEIN 1"/>
    <property type="match status" value="1"/>
</dbReference>
<organism evidence="8">
    <name type="scientific">Spironucleus salmonicida</name>
    <dbReference type="NCBI Taxonomy" id="348837"/>
    <lineage>
        <taxon>Eukaryota</taxon>
        <taxon>Metamonada</taxon>
        <taxon>Diplomonadida</taxon>
        <taxon>Hexamitidae</taxon>
        <taxon>Hexamitinae</taxon>
        <taxon>Spironucleus</taxon>
    </lineage>
</organism>
<dbReference type="SUPFAM" id="SSF57850">
    <property type="entry name" value="RING/U-box"/>
    <property type="match status" value="1"/>
</dbReference>
<dbReference type="GO" id="GO:0006511">
    <property type="term" value="P:ubiquitin-dependent protein catabolic process"/>
    <property type="evidence" value="ECO:0007669"/>
    <property type="project" value="TreeGrafter"/>
</dbReference>
<dbReference type="VEuPathDB" id="GiardiaDB:SS50377_21917"/>
<dbReference type="PROSITE" id="PS50089">
    <property type="entry name" value="ZF_RING_2"/>
    <property type="match status" value="1"/>
</dbReference>
<dbReference type="SUPFAM" id="SSF161245">
    <property type="entry name" value="Zinc hairpin stack"/>
    <property type="match status" value="1"/>
</dbReference>
<dbReference type="SUPFAM" id="SSF161219">
    <property type="entry name" value="CHY zinc finger-like"/>
    <property type="match status" value="1"/>
</dbReference>
<keyword evidence="3" id="KW-0862">Zinc</keyword>
<evidence type="ECO:0000259" key="7">
    <source>
        <dbReference type="PROSITE" id="PS51270"/>
    </source>
</evidence>
<dbReference type="GO" id="GO:0008270">
    <property type="term" value="F:zinc ion binding"/>
    <property type="evidence" value="ECO:0007669"/>
    <property type="project" value="UniProtKB-KW"/>
</dbReference>
<dbReference type="OrthoDB" id="411372at2759"/>
<dbReference type="Pfam" id="PF05495">
    <property type="entry name" value="zf-CHY"/>
    <property type="match status" value="1"/>
</dbReference>
<dbReference type="PROSITE" id="PS51266">
    <property type="entry name" value="ZF_CHY"/>
    <property type="match status" value="1"/>
</dbReference>
<keyword evidence="1" id="KW-0479">Metal-binding</keyword>
<evidence type="ECO:0000259" key="6">
    <source>
        <dbReference type="PROSITE" id="PS51266"/>
    </source>
</evidence>
<dbReference type="Gene3D" id="3.30.40.10">
    <property type="entry name" value="Zinc/RING finger domain, C3HC4 (zinc finger)"/>
    <property type="match status" value="1"/>
</dbReference>
<accession>V6LIS2</accession>
<sequence>MYPNPQQFDDIHHTEIAITRLFKLKENSLTYQEENRIYLREFLDGPINNDDKVLALHELSRVYYCYPVSIYDPSLSHYELRSKVENDSNWTNLPIDQIIFQCQYTQITIGCPHRVSAAELYCYLCEKFYGCRFCHDEADLDHLIDVEKVQQVRCRKCNQIQKFSVQCTSCGQLFGLRSQLCIPCKRLDYVGPDVRPSVHCIACQRCYVSLPNQLVHCDACNICVKTQNYSNHNCSDMTCSVCLASIQSNFMSYITLNCGHYLHSVCRHQMLENGNYKCPICRKSILLEGENDAYVKQLTRINAFYAFSPEIQVTCEIQCDECGYKFEESGKVQFRCKKCNSFNTQIIERSETAIPVYTDLCNELVQVFFGIPSCSINVKLVMLTVSSMHITEMETISYNKFLEKCNSYSQYDSDIDFNSVE</sequence>
<dbReference type="InterPro" id="IPR018957">
    <property type="entry name" value="Znf_C3HC4_RING-type"/>
</dbReference>
<dbReference type="PANTHER" id="PTHR21319:SF53">
    <property type="entry name" value="RING FINGER AND CHY ZINC FINGER DOMAIN-CONTAINING PROTEIN 1"/>
    <property type="match status" value="1"/>
</dbReference>
<dbReference type="GO" id="GO:0005634">
    <property type="term" value="C:nucleus"/>
    <property type="evidence" value="ECO:0007669"/>
    <property type="project" value="TreeGrafter"/>
</dbReference>
<evidence type="ECO:0000313" key="8">
    <source>
        <dbReference type="EMBL" id="EST44457.1"/>
    </source>
</evidence>
<dbReference type="InterPro" id="IPR008913">
    <property type="entry name" value="Znf_CHY"/>
</dbReference>
<evidence type="ECO:0000256" key="3">
    <source>
        <dbReference type="ARBA" id="ARBA00022833"/>
    </source>
</evidence>
<dbReference type="Pfam" id="PF00097">
    <property type="entry name" value="zf-C3HC4"/>
    <property type="match status" value="1"/>
</dbReference>
<dbReference type="InterPro" id="IPR037274">
    <property type="entry name" value="Znf_CHY_sf"/>
</dbReference>
<evidence type="ECO:0000259" key="5">
    <source>
        <dbReference type="PROSITE" id="PS50089"/>
    </source>
</evidence>
<dbReference type="PROSITE" id="PS51270">
    <property type="entry name" value="ZF_CTCHY"/>
    <property type="match status" value="1"/>
</dbReference>
<evidence type="ECO:0000256" key="4">
    <source>
        <dbReference type="PROSITE-ProRule" id="PRU00601"/>
    </source>
</evidence>
<dbReference type="InterPro" id="IPR013083">
    <property type="entry name" value="Znf_RING/FYVE/PHD"/>
</dbReference>
<keyword evidence="10" id="KW-1185">Reference proteome</keyword>
<reference evidence="8 9" key="1">
    <citation type="journal article" date="2014" name="PLoS Genet.">
        <title>The Genome of Spironucleus salmonicida Highlights a Fish Pathogen Adapted to Fluctuating Environments.</title>
        <authorList>
            <person name="Xu F."/>
            <person name="Jerlstrom-Hultqvist J."/>
            <person name="Einarsson E."/>
            <person name="Astvaldsson A."/>
            <person name="Svard S.G."/>
            <person name="Andersson J.O."/>
        </authorList>
    </citation>
    <scope>NUCLEOTIDE SEQUENCE</scope>
    <source>
        <strain evidence="9">ATCC 50377</strain>
    </source>
</reference>
<dbReference type="SMART" id="SM00184">
    <property type="entry name" value="RING"/>
    <property type="match status" value="1"/>
</dbReference>
<feature type="domain" description="RING-type" evidence="5">
    <location>
        <begin position="239"/>
        <end position="282"/>
    </location>
</feature>
<dbReference type="GO" id="GO:0016567">
    <property type="term" value="P:protein ubiquitination"/>
    <property type="evidence" value="ECO:0007669"/>
    <property type="project" value="TreeGrafter"/>
</dbReference>
<dbReference type="InterPro" id="IPR001841">
    <property type="entry name" value="Znf_RING"/>
</dbReference>
<dbReference type="AlphaFoldDB" id="V6LIS2"/>
<evidence type="ECO:0000256" key="1">
    <source>
        <dbReference type="ARBA" id="ARBA00022723"/>
    </source>
</evidence>
<gene>
    <name evidence="8" type="ORF">SS50377_15766</name>
    <name evidence="9" type="ORF">SS50377_21917</name>
</gene>
<name>V6LIS2_9EUKA</name>
<feature type="domain" description="CTCHY-type" evidence="7">
    <location>
        <begin position="176"/>
        <end position="242"/>
    </location>
</feature>
<dbReference type="GO" id="GO:0061630">
    <property type="term" value="F:ubiquitin protein ligase activity"/>
    <property type="evidence" value="ECO:0007669"/>
    <property type="project" value="TreeGrafter"/>
</dbReference>
<dbReference type="Proteomes" id="UP000018208">
    <property type="component" value="Unassembled WGS sequence"/>
</dbReference>
<protein>
    <submittedName>
        <fullName evidence="8">CHY zinc finger domain-containing protein</fullName>
    </submittedName>
</protein>
<evidence type="ECO:0000313" key="10">
    <source>
        <dbReference type="Proteomes" id="UP000018208"/>
    </source>
</evidence>
<evidence type="ECO:0000313" key="9">
    <source>
        <dbReference type="EMBL" id="KAH0576354.1"/>
    </source>
</evidence>
<dbReference type="InterPro" id="IPR037275">
    <property type="entry name" value="Znf_CTCHY_sf"/>
</dbReference>
<dbReference type="EMBL" id="KI546116">
    <property type="protein sequence ID" value="EST44457.1"/>
    <property type="molecule type" value="Genomic_DNA"/>
</dbReference>
<dbReference type="EMBL" id="AUWU02000002">
    <property type="protein sequence ID" value="KAH0576354.1"/>
    <property type="molecule type" value="Genomic_DNA"/>
</dbReference>
<evidence type="ECO:0000256" key="2">
    <source>
        <dbReference type="ARBA" id="ARBA00022771"/>
    </source>
</evidence>
<keyword evidence="2 4" id="KW-0863">Zinc-finger</keyword>
<feature type="domain" description="CHY-type" evidence="6">
    <location>
        <begin position="104"/>
        <end position="172"/>
    </location>
</feature>
<proteinExistence type="predicted"/>